<proteinExistence type="predicted"/>
<evidence type="ECO:0000256" key="3">
    <source>
        <dbReference type="ARBA" id="ARBA00022692"/>
    </source>
</evidence>
<dbReference type="PANTHER" id="PTHR34857">
    <property type="entry name" value="SLL0384 PROTEIN"/>
    <property type="match status" value="1"/>
</dbReference>
<comment type="caution">
    <text evidence="7">The sequence shown here is derived from an EMBL/GenBank/DDBJ whole genome shotgun (WGS) entry which is preliminary data.</text>
</comment>
<comment type="subcellular location">
    <subcellularLocation>
        <location evidence="1">Membrane</location>
        <topology evidence="1">Multi-pass membrane protein</topology>
    </subcellularLocation>
</comment>
<dbReference type="InterPro" id="IPR051611">
    <property type="entry name" value="ECF_transporter_component"/>
</dbReference>
<feature type="transmembrane region" description="Helical" evidence="6">
    <location>
        <begin position="57"/>
        <end position="74"/>
    </location>
</feature>
<dbReference type="InterPro" id="IPR003339">
    <property type="entry name" value="ABC/ECF_trnsptr_transmembrane"/>
</dbReference>
<dbReference type="RefSeq" id="WP_344790373.1">
    <property type="nucleotide sequence ID" value="NZ_BAABBV010000001.1"/>
</dbReference>
<reference evidence="7" key="1">
    <citation type="journal article" date="2014" name="Int. J. Syst. Evol. Microbiol.">
        <title>Complete genome of a new Firmicutes species belonging to the dominant human colonic microbiota ('Ruminococcus bicirculans') reveals two chromosomes and a selective capacity to utilize plant glucans.</title>
        <authorList>
            <consortium name="NISC Comparative Sequencing Program"/>
            <person name="Wegmann U."/>
            <person name="Louis P."/>
            <person name="Goesmann A."/>
            <person name="Henrissat B."/>
            <person name="Duncan S.H."/>
            <person name="Flint H.J."/>
        </authorList>
    </citation>
    <scope>NUCLEOTIDE SEQUENCE</scope>
    <source>
        <strain evidence="7">JCM 17590</strain>
    </source>
</reference>
<accession>A0ABP7ZG18</accession>
<keyword evidence="2" id="KW-1003">Cell membrane</keyword>
<keyword evidence="5 6" id="KW-0472">Membrane</keyword>
<organism evidence="7 8">
    <name type="scientific">Gryllotalpicola daejeonensis</name>
    <dbReference type="NCBI Taxonomy" id="993087"/>
    <lineage>
        <taxon>Bacteria</taxon>
        <taxon>Bacillati</taxon>
        <taxon>Actinomycetota</taxon>
        <taxon>Actinomycetes</taxon>
        <taxon>Micrococcales</taxon>
        <taxon>Microbacteriaceae</taxon>
        <taxon>Gryllotalpicola</taxon>
    </lineage>
</organism>
<keyword evidence="3 6" id="KW-0812">Transmembrane</keyword>
<keyword evidence="8" id="KW-1185">Reference proteome</keyword>
<protein>
    <submittedName>
        <fullName evidence="7">Energy-coupling factor transporter transmembrane component T</fullName>
    </submittedName>
</protein>
<evidence type="ECO:0000256" key="2">
    <source>
        <dbReference type="ARBA" id="ARBA00022475"/>
    </source>
</evidence>
<feature type="transmembrane region" description="Helical" evidence="6">
    <location>
        <begin position="224"/>
        <end position="250"/>
    </location>
</feature>
<feature type="transmembrane region" description="Helical" evidence="6">
    <location>
        <begin position="173"/>
        <end position="189"/>
    </location>
</feature>
<evidence type="ECO:0000256" key="4">
    <source>
        <dbReference type="ARBA" id="ARBA00022989"/>
    </source>
</evidence>
<dbReference type="Pfam" id="PF02361">
    <property type="entry name" value="CbiQ"/>
    <property type="match status" value="1"/>
</dbReference>
<dbReference type="Proteomes" id="UP001415169">
    <property type="component" value="Unassembled WGS sequence"/>
</dbReference>
<dbReference type="EMBL" id="BAABBV010000001">
    <property type="protein sequence ID" value="GAA4156670.1"/>
    <property type="molecule type" value="Genomic_DNA"/>
</dbReference>
<evidence type="ECO:0000313" key="7">
    <source>
        <dbReference type="EMBL" id="GAA4156670.1"/>
    </source>
</evidence>
<evidence type="ECO:0000256" key="1">
    <source>
        <dbReference type="ARBA" id="ARBA00004141"/>
    </source>
</evidence>
<dbReference type="CDD" id="cd16914">
    <property type="entry name" value="EcfT"/>
    <property type="match status" value="1"/>
</dbReference>
<gene>
    <name evidence="7" type="ORF">GCM10022286_07230</name>
</gene>
<sequence length="251" mass="26354">MRLVARTNPVSRLAAAIVVTAPLLLTLDWSSSAVILAFELVLLLAAGAKLGWILRSTWPLLIAAPLAGIGMLLYGEPSGHEYASFWLAHITSGSIALAIAVSLRALAIGVPSILLFRGVDPTELADGLAQRVRLPAQLVLGTLAAQRLAGLLISDWRQMSLARRARGLGDAAAIRRFLGMAFALLVLAIRRGTKLATAMEARGFGAPGPRTWARPSTFGGRDAALVAIAAVVAATGLGLDLAFGTLHWVWS</sequence>
<feature type="transmembrane region" description="Helical" evidence="6">
    <location>
        <begin position="86"/>
        <end position="114"/>
    </location>
</feature>
<evidence type="ECO:0000256" key="6">
    <source>
        <dbReference type="SAM" id="Phobius"/>
    </source>
</evidence>
<dbReference type="PANTHER" id="PTHR34857:SF2">
    <property type="entry name" value="SLL0384 PROTEIN"/>
    <property type="match status" value="1"/>
</dbReference>
<name>A0ABP7ZG18_9MICO</name>
<keyword evidence="4 6" id="KW-1133">Transmembrane helix</keyword>
<evidence type="ECO:0000313" key="8">
    <source>
        <dbReference type="Proteomes" id="UP001415169"/>
    </source>
</evidence>
<evidence type="ECO:0000256" key="5">
    <source>
        <dbReference type="ARBA" id="ARBA00023136"/>
    </source>
</evidence>
<reference evidence="7" key="2">
    <citation type="submission" date="2023-12" db="EMBL/GenBank/DDBJ databases">
        <authorList>
            <person name="Sun Q."/>
            <person name="Inoue M."/>
        </authorList>
    </citation>
    <scope>NUCLEOTIDE SEQUENCE</scope>
    <source>
        <strain evidence="7">JCM 17590</strain>
    </source>
</reference>